<evidence type="ECO:0000256" key="1">
    <source>
        <dbReference type="ARBA" id="ARBA00022448"/>
    </source>
</evidence>
<dbReference type="AlphaFoldDB" id="A0AAV9EQK0"/>
<reference evidence="3" key="2">
    <citation type="submission" date="2023-06" db="EMBL/GenBank/DDBJ databases">
        <authorList>
            <person name="Ma L."/>
            <person name="Liu K.-W."/>
            <person name="Li Z."/>
            <person name="Hsiao Y.-Y."/>
            <person name="Qi Y."/>
            <person name="Fu T."/>
            <person name="Tang G."/>
            <person name="Zhang D."/>
            <person name="Sun W.-H."/>
            <person name="Liu D.-K."/>
            <person name="Li Y."/>
            <person name="Chen G.-Z."/>
            <person name="Liu X.-D."/>
            <person name="Liao X.-Y."/>
            <person name="Jiang Y.-T."/>
            <person name="Yu X."/>
            <person name="Hao Y."/>
            <person name="Huang J."/>
            <person name="Zhao X.-W."/>
            <person name="Ke S."/>
            <person name="Chen Y.-Y."/>
            <person name="Wu W.-L."/>
            <person name="Hsu J.-L."/>
            <person name="Lin Y.-F."/>
            <person name="Huang M.-D."/>
            <person name="Li C.-Y."/>
            <person name="Huang L."/>
            <person name="Wang Z.-W."/>
            <person name="Zhao X."/>
            <person name="Zhong W.-Y."/>
            <person name="Peng D.-H."/>
            <person name="Ahmad S."/>
            <person name="Lan S."/>
            <person name="Zhang J.-S."/>
            <person name="Tsai W.-C."/>
            <person name="Van De Peer Y."/>
            <person name="Liu Z.-J."/>
        </authorList>
    </citation>
    <scope>NUCLEOTIDE SEQUENCE</scope>
    <source>
        <strain evidence="3">CP</strain>
        <tissue evidence="3">Leaves</tissue>
    </source>
</reference>
<dbReference type="InterPro" id="IPR045018">
    <property type="entry name" value="Azg-like"/>
</dbReference>
<dbReference type="EMBL" id="JAUJYO010000006">
    <property type="protein sequence ID" value="KAK1315149.1"/>
    <property type="molecule type" value="Genomic_DNA"/>
</dbReference>
<keyword evidence="2" id="KW-0812">Transmembrane</keyword>
<keyword evidence="1" id="KW-0813">Transport</keyword>
<dbReference type="GO" id="GO:0005886">
    <property type="term" value="C:plasma membrane"/>
    <property type="evidence" value="ECO:0007669"/>
    <property type="project" value="TreeGrafter"/>
</dbReference>
<proteinExistence type="predicted"/>
<dbReference type="GO" id="GO:0005345">
    <property type="term" value="F:purine nucleobase transmembrane transporter activity"/>
    <property type="evidence" value="ECO:0007669"/>
    <property type="project" value="TreeGrafter"/>
</dbReference>
<accession>A0AAV9EQK0</accession>
<keyword evidence="2" id="KW-0472">Membrane</keyword>
<reference evidence="3" key="1">
    <citation type="journal article" date="2023" name="Nat. Commun.">
        <title>Diploid and tetraploid genomes of Acorus and the evolution of monocots.</title>
        <authorList>
            <person name="Ma L."/>
            <person name="Liu K.W."/>
            <person name="Li Z."/>
            <person name="Hsiao Y.Y."/>
            <person name="Qi Y."/>
            <person name="Fu T."/>
            <person name="Tang G.D."/>
            <person name="Zhang D."/>
            <person name="Sun W.H."/>
            <person name="Liu D.K."/>
            <person name="Li Y."/>
            <person name="Chen G.Z."/>
            <person name="Liu X.D."/>
            <person name="Liao X.Y."/>
            <person name="Jiang Y.T."/>
            <person name="Yu X."/>
            <person name="Hao Y."/>
            <person name="Huang J."/>
            <person name="Zhao X.W."/>
            <person name="Ke S."/>
            <person name="Chen Y.Y."/>
            <person name="Wu W.L."/>
            <person name="Hsu J.L."/>
            <person name="Lin Y.F."/>
            <person name="Huang M.D."/>
            <person name="Li C.Y."/>
            <person name="Huang L."/>
            <person name="Wang Z.W."/>
            <person name="Zhao X."/>
            <person name="Zhong W.Y."/>
            <person name="Peng D.H."/>
            <person name="Ahmad S."/>
            <person name="Lan S."/>
            <person name="Zhang J.S."/>
            <person name="Tsai W.C."/>
            <person name="Van de Peer Y."/>
            <person name="Liu Z.J."/>
        </authorList>
    </citation>
    <scope>NUCLEOTIDE SEQUENCE</scope>
    <source>
        <strain evidence="3">CP</strain>
    </source>
</reference>
<dbReference type="PANTHER" id="PTHR43337">
    <property type="entry name" value="XANTHINE/URACIL PERMEASE C887.17-RELATED"/>
    <property type="match status" value="1"/>
</dbReference>
<dbReference type="GO" id="GO:0015854">
    <property type="term" value="P:guanine transport"/>
    <property type="evidence" value="ECO:0007669"/>
    <property type="project" value="TreeGrafter"/>
</dbReference>
<keyword evidence="4" id="KW-1185">Reference proteome</keyword>
<feature type="transmembrane region" description="Helical" evidence="2">
    <location>
        <begin position="76"/>
        <end position="93"/>
    </location>
</feature>
<feature type="transmembrane region" description="Helical" evidence="2">
    <location>
        <begin position="209"/>
        <end position="228"/>
    </location>
</feature>
<name>A0AAV9EQK0_ACOCL</name>
<dbReference type="GO" id="GO:0015853">
    <property type="term" value="P:adenine transport"/>
    <property type="evidence" value="ECO:0007669"/>
    <property type="project" value="TreeGrafter"/>
</dbReference>
<dbReference type="PANTHER" id="PTHR43337:SF13">
    <property type="entry name" value="ADENINE_GUANINE PERMEASE AZG2"/>
    <property type="match status" value="1"/>
</dbReference>
<gene>
    <name evidence="3" type="primary">AZG2</name>
    <name evidence="3" type="ORF">QJS10_CPA06g01284</name>
</gene>
<dbReference type="Proteomes" id="UP001180020">
    <property type="component" value="Unassembled WGS sequence"/>
</dbReference>
<evidence type="ECO:0000256" key="2">
    <source>
        <dbReference type="SAM" id="Phobius"/>
    </source>
</evidence>
<evidence type="ECO:0000313" key="3">
    <source>
        <dbReference type="EMBL" id="KAK1315149.1"/>
    </source>
</evidence>
<protein>
    <submittedName>
        <fullName evidence="3">Adenine/guanine permease AZG2</fullName>
    </submittedName>
</protein>
<keyword evidence="2" id="KW-1133">Transmembrane helix</keyword>
<feature type="transmembrane region" description="Helical" evidence="2">
    <location>
        <begin position="40"/>
        <end position="64"/>
    </location>
</feature>
<comment type="caution">
    <text evidence="3">The sequence shown here is derived from an EMBL/GenBank/DDBJ whole genome shotgun (WGS) entry which is preliminary data.</text>
</comment>
<sequence length="322" mass="33356">MAYILSVNASIIADSGGACPPPASDTCLARMRADLVTATAAACVVACIGMGALANLPFALAVVLVEGLAGLIPRGIRLASAAGIGLFLAFVGLQAHVGVGLVGPDPATLVTLSAYARTDLEMGACEGGRIIHFHPIKSTMGALSFNGFNRSEVWVALATLSYVDVLDTTGTMYSMAEIAGFVDARGGFEGDYVMFLSSAGIKEGERTGLTALTVGLCFFGSMFFAPLLTSVPPWAVGPSMVMIGAMMVRTALDVKRGYAAEGVPAFVTMALMPLTYSIAYGIIGGLMVYVALRVPDWVVEAVQWVVKARRSVGGARNQVAEA</sequence>
<organism evidence="3 4">
    <name type="scientific">Acorus calamus</name>
    <name type="common">Sweet flag</name>
    <dbReference type="NCBI Taxonomy" id="4465"/>
    <lineage>
        <taxon>Eukaryota</taxon>
        <taxon>Viridiplantae</taxon>
        <taxon>Streptophyta</taxon>
        <taxon>Embryophyta</taxon>
        <taxon>Tracheophyta</taxon>
        <taxon>Spermatophyta</taxon>
        <taxon>Magnoliopsida</taxon>
        <taxon>Liliopsida</taxon>
        <taxon>Acoraceae</taxon>
        <taxon>Acorus</taxon>
    </lineage>
</organism>
<evidence type="ECO:0000313" key="4">
    <source>
        <dbReference type="Proteomes" id="UP001180020"/>
    </source>
</evidence>
<feature type="transmembrane region" description="Helical" evidence="2">
    <location>
        <begin position="264"/>
        <end position="292"/>
    </location>
</feature>